<dbReference type="Pfam" id="PF22200">
    <property type="entry name" value="ExsA_N"/>
    <property type="match status" value="1"/>
</dbReference>
<keyword evidence="1" id="KW-0805">Transcription regulation</keyword>
<dbReference type="InterPro" id="IPR054015">
    <property type="entry name" value="ExsA-like_N"/>
</dbReference>
<evidence type="ECO:0000313" key="6">
    <source>
        <dbReference type="Proteomes" id="UP000611723"/>
    </source>
</evidence>
<dbReference type="PROSITE" id="PS01124">
    <property type="entry name" value="HTH_ARAC_FAMILY_2"/>
    <property type="match status" value="1"/>
</dbReference>
<dbReference type="InterPro" id="IPR018060">
    <property type="entry name" value="HTH_AraC"/>
</dbReference>
<accession>A0A934WVK7</accession>
<dbReference type="Gene3D" id="1.10.10.60">
    <property type="entry name" value="Homeodomain-like"/>
    <property type="match status" value="2"/>
</dbReference>
<protein>
    <submittedName>
        <fullName evidence="5">Helix-turn-helix transcriptional regulator</fullName>
    </submittedName>
</protein>
<organism evidence="5 6">
    <name type="scientific">Marivirga aurantiaca</name>
    <dbReference type="NCBI Taxonomy" id="2802615"/>
    <lineage>
        <taxon>Bacteria</taxon>
        <taxon>Pseudomonadati</taxon>
        <taxon>Bacteroidota</taxon>
        <taxon>Cytophagia</taxon>
        <taxon>Cytophagales</taxon>
        <taxon>Marivirgaceae</taxon>
        <taxon>Marivirga</taxon>
    </lineage>
</organism>
<feature type="domain" description="HTH araC/xylS-type" evidence="4">
    <location>
        <begin position="179"/>
        <end position="277"/>
    </location>
</feature>
<dbReference type="GO" id="GO:0043565">
    <property type="term" value="F:sequence-specific DNA binding"/>
    <property type="evidence" value="ECO:0007669"/>
    <property type="project" value="InterPro"/>
</dbReference>
<evidence type="ECO:0000313" key="5">
    <source>
        <dbReference type="EMBL" id="MBK6263853.1"/>
    </source>
</evidence>
<dbReference type="Proteomes" id="UP000611723">
    <property type="component" value="Unassembled WGS sequence"/>
</dbReference>
<comment type="caution">
    <text evidence="5">The sequence shown here is derived from an EMBL/GenBank/DDBJ whole genome shotgun (WGS) entry which is preliminary data.</text>
</comment>
<keyword evidence="6" id="KW-1185">Reference proteome</keyword>
<evidence type="ECO:0000259" key="4">
    <source>
        <dbReference type="PROSITE" id="PS01124"/>
    </source>
</evidence>
<dbReference type="EMBL" id="JAEQBW010000001">
    <property type="protein sequence ID" value="MBK6263853.1"/>
    <property type="molecule type" value="Genomic_DNA"/>
</dbReference>
<keyword evidence="3" id="KW-0804">Transcription</keyword>
<dbReference type="SMART" id="SM00342">
    <property type="entry name" value="HTH_ARAC"/>
    <property type="match status" value="1"/>
</dbReference>
<dbReference type="AlphaFoldDB" id="A0A934WVK7"/>
<gene>
    <name evidence="5" type="ORF">JKA74_02295</name>
</gene>
<dbReference type="PANTHER" id="PTHR43280">
    <property type="entry name" value="ARAC-FAMILY TRANSCRIPTIONAL REGULATOR"/>
    <property type="match status" value="1"/>
</dbReference>
<dbReference type="RefSeq" id="WP_201429539.1">
    <property type="nucleotide sequence ID" value="NZ_JAEQBW010000001.1"/>
</dbReference>
<dbReference type="SUPFAM" id="SSF46689">
    <property type="entry name" value="Homeodomain-like"/>
    <property type="match status" value="2"/>
</dbReference>
<dbReference type="GO" id="GO:0003700">
    <property type="term" value="F:DNA-binding transcription factor activity"/>
    <property type="evidence" value="ECO:0007669"/>
    <property type="project" value="InterPro"/>
</dbReference>
<reference evidence="5" key="1">
    <citation type="submission" date="2021-01" db="EMBL/GenBank/DDBJ databases">
        <title>Marivirga aurantiaca sp. nov., isolated from intertidal surface sediments.</title>
        <authorList>
            <person name="Zhang M."/>
        </authorList>
    </citation>
    <scope>NUCLEOTIDE SEQUENCE</scope>
    <source>
        <strain evidence="5">S37H4</strain>
    </source>
</reference>
<keyword evidence="2" id="KW-0238">DNA-binding</keyword>
<dbReference type="Pfam" id="PF12833">
    <property type="entry name" value="HTH_18"/>
    <property type="match status" value="1"/>
</dbReference>
<sequence length="286" mass="33333">MIKSRQHIDLNGRTIIEKLKVLPPLRQNPVFQDEACFLYFSEGGSHISAPTEKITIRENESVLLKCGTYFADLFQNRVSGTCEVCVIHFFPDILEKIFKEEVPFFVKQKKLGNYTYSVSQKNVIDHFMESLNFYFDNPEMAKEEILYLKIKELVLLLLHTEAADTILELYSYLFTPQKASISEVIESHLYSNLSLDQMAFLAGQSLSTFKREFKKHFDDTPANYIRNKRMKKAANLLIHSSLTVSEISFQIGYEDSSYFSRLFYQKFSILPSDYRKSNQKQTNQTR</sequence>
<proteinExistence type="predicted"/>
<dbReference type="InterPro" id="IPR009057">
    <property type="entry name" value="Homeodomain-like_sf"/>
</dbReference>
<name>A0A934WVK7_9BACT</name>
<dbReference type="PANTHER" id="PTHR43280:SF2">
    <property type="entry name" value="HTH-TYPE TRANSCRIPTIONAL REGULATOR EXSA"/>
    <property type="match status" value="1"/>
</dbReference>
<dbReference type="InterPro" id="IPR020449">
    <property type="entry name" value="Tscrpt_reg_AraC-type_HTH"/>
</dbReference>
<evidence type="ECO:0000256" key="2">
    <source>
        <dbReference type="ARBA" id="ARBA00023125"/>
    </source>
</evidence>
<evidence type="ECO:0000256" key="3">
    <source>
        <dbReference type="ARBA" id="ARBA00023163"/>
    </source>
</evidence>
<evidence type="ECO:0000256" key="1">
    <source>
        <dbReference type="ARBA" id="ARBA00023015"/>
    </source>
</evidence>
<dbReference type="PRINTS" id="PR00032">
    <property type="entry name" value="HTHARAC"/>
</dbReference>